<feature type="domain" description="AAA" evidence="1">
    <location>
        <begin position="18"/>
        <end position="142"/>
    </location>
</feature>
<keyword evidence="4" id="KW-1185">Reference proteome</keyword>
<comment type="caution">
    <text evidence="3">The sequence shown here is derived from an EMBL/GenBank/DDBJ whole genome shotgun (WGS) entry which is preliminary data.</text>
</comment>
<dbReference type="InterPro" id="IPR041682">
    <property type="entry name" value="AAA_14"/>
</dbReference>
<dbReference type="CDD" id="cd00009">
    <property type="entry name" value="AAA"/>
    <property type="match status" value="1"/>
</dbReference>
<gene>
    <name evidence="3" type="ORF">FHS57_000102</name>
</gene>
<evidence type="ECO:0000259" key="1">
    <source>
        <dbReference type="Pfam" id="PF13173"/>
    </source>
</evidence>
<reference evidence="3 4" key="1">
    <citation type="submission" date="2020-08" db="EMBL/GenBank/DDBJ databases">
        <title>Genomic Encyclopedia of Type Strains, Phase IV (KMG-IV): sequencing the most valuable type-strain genomes for metagenomic binning, comparative biology and taxonomic classification.</title>
        <authorList>
            <person name="Goeker M."/>
        </authorList>
    </citation>
    <scope>NUCLEOTIDE SEQUENCE [LARGE SCALE GENOMIC DNA]</scope>
    <source>
        <strain evidence="3 4">DSM 17976</strain>
    </source>
</reference>
<evidence type="ECO:0008006" key="5">
    <source>
        <dbReference type="Google" id="ProtNLM"/>
    </source>
</evidence>
<dbReference type="PANTHER" id="PTHR43566">
    <property type="entry name" value="CONSERVED PROTEIN"/>
    <property type="match status" value="1"/>
</dbReference>
<dbReference type="InterPro" id="IPR027417">
    <property type="entry name" value="P-loop_NTPase"/>
</dbReference>
<dbReference type="InterPro" id="IPR025420">
    <property type="entry name" value="DUF4143"/>
</dbReference>
<organism evidence="3 4">
    <name type="scientific">Runella defluvii</name>
    <dbReference type="NCBI Taxonomy" id="370973"/>
    <lineage>
        <taxon>Bacteria</taxon>
        <taxon>Pseudomonadati</taxon>
        <taxon>Bacteroidota</taxon>
        <taxon>Cytophagia</taxon>
        <taxon>Cytophagales</taxon>
        <taxon>Spirosomataceae</taxon>
        <taxon>Runella</taxon>
    </lineage>
</organism>
<dbReference type="RefSeq" id="WP_183970911.1">
    <property type="nucleotide sequence ID" value="NZ_JACIBY010000001.1"/>
</dbReference>
<evidence type="ECO:0000259" key="2">
    <source>
        <dbReference type="Pfam" id="PF13635"/>
    </source>
</evidence>
<dbReference type="EMBL" id="JACIBY010000001">
    <property type="protein sequence ID" value="MBB3836120.1"/>
    <property type="molecule type" value="Genomic_DNA"/>
</dbReference>
<dbReference type="Gene3D" id="3.40.50.300">
    <property type="entry name" value="P-loop containing nucleotide triphosphate hydrolases"/>
    <property type="match status" value="1"/>
</dbReference>
<dbReference type="AlphaFoldDB" id="A0A7W5ZFG0"/>
<dbReference type="PANTHER" id="PTHR43566:SF2">
    <property type="entry name" value="DUF4143 DOMAIN-CONTAINING PROTEIN"/>
    <property type="match status" value="1"/>
</dbReference>
<proteinExistence type="predicted"/>
<name>A0A7W5ZFG0_9BACT</name>
<dbReference type="SUPFAM" id="SSF52540">
    <property type="entry name" value="P-loop containing nucleoside triphosphate hydrolases"/>
    <property type="match status" value="1"/>
</dbReference>
<protein>
    <recommendedName>
        <fullName evidence="5">ATP-binding protein</fullName>
    </recommendedName>
</protein>
<feature type="domain" description="DUF4143" evidence="2">
    <location>
        <begin position="181"/>
        <end position="336"/>
    </location>
</feature>
<sequence>MILRTIEPQLLEALENMPAVALLGPRQVGKSTLAHKIADVYTQKPKLLLDLESEFDRTKLTNPEAYLAQFGNHLIIIDEVQRQPELFSTLRVLIDQRKRAGERAGQFLLLGSASRDLLQQSSESLAGRIRYMELSPFQIDELPEEPLEKRWLRGGYPDSFLAPNDQESWNWRGDFIETYVERDIPQVGFRVSSARMRTFWKMLAQLQGQQINLSMLGKSLEVSHTTVRSYLDILGELFMVRELPPWSGNTRKRLLKSPKVYIRDSGLLHRLAMITDLDALLGHPLVGFSWEGFVIESILSHLSNQWQVSYYRTAEQTEIDLILENATERWAIEIKRNLTPKVPAGFIRAAEDIEATHRWIVYSGFEQFPMPHHTTAIGLRAFLALLKRS</sequence>
<dbReference type="Proteomes" id="UP000541352">
    <property type="component" value="Unassembled WGS sequence"/>
</dbReference>
<dbReference type="Pfam" id="PF13173">
    <property type="entry name" value="AAA_14"/>
    <property type="match status" value="1"/>
</dbReference>
<evidence type="ECO:0000313" key="3">
    <source>
        <dbReference type="EMBL" id="MBB3836120.1"/>
    </source>
</evidence>
<dbReference type="Pfam" id="PF13635">
    <property type="entry name" value="DUF4143"/>
    <property type="match status" value="1"/>
</dbReference>
<evidence type="ECO:0000313" key="4">
    <source>
        <dbReference type="Proteomes" id="UP000541352"/>
    </source>
</evidence>
<accession>A0A7W5ZFG0</accession>